<accession>A0ABD0L185</accession>
<name>A0ABD0L185_9CAEN</name>
<keyword evidence="2" id="KW-1185">Reference proteome</keyword>
<protein>
    <submittedName>
        <fullName evidence="1">Uncharacterized protein</fullName>
    </submittedName>
</protein>
<sequence length="79" mass="8699">MLVVYRRNHHGIAPLAVTNTPAHAEPPYCLVFGLGEAAEVRVAVGIHPERVAPPTIVGSAREKRELSCNWYTNENVKSH</sequence>
<organism evidence="1 2">
    <name type="scientific">Batillaria attramentaria</name>
    <dbReference type="NCBI Taxonomy" id="370345"/>
    <lineage>
        <taxon>Eukaryota</taxon>
        <taxon>Metazoa</taxon>
        <taxon>Spiralia</taxon>
        <taxon>Lophotrochozoa</taxon>
        <taxon>Mollusca</taxon>
        <taxon>Gastropoda</taxon>
        <taxon>Caenogastropoda</taxon>
        <taxon>Sorbeoconcha</taxon>
        <taxon>Cerithioidea</taxon>
        <taxon>Batillariidae</taxon>
        <taxon>Batillaria</taxon>
    </lineage>
</organism>
<evidence type="ECO:0000313" key="1">
    <source>
        <dbReference type="EMBL" id="KAK7492807.1"/>
    </source>
</evidence>
<gene>
    <name evidence="1" type="ORF">BaRGS_00015945</name>
</gene>
<proteinExistence type="predicted"/>
<reference evidence="1 2" key="1">
    <citation type="journal article" date="2023" name="Sci. Data">
        <title>Genome assembly of the Korean intertidal mud-creeper Batillaria attramentaria.</title>
        <authorList>
            <person name="Patra A.K."/>
            <person name="Ho P.T."/>
            <person name="Jun S."/>
            <person name="Lee S.J."/>
            <person name="Kim Y."/>
            <person name="Won Y.J."/>
        </authorList>
    </citation>
    <scope>NUCLEOTIDE SEQUENCE [LARGE SCALE GENOMIC DNA]</scope>
    <source>
        <strain evidence="1">Wonlab-2016</strain>
    </source>
</reference>
<comment type="caution">
    <text evidence="1">The sequence shown here is derived from an EMBL/GenBank/DDBJ whole genome shotgun (WGS) entry which is preliminary data.</text>
</comment>
<dbReference type="Proteomes" id="UP001519460">
    <property type="component" value="Unassembled WGS sequence"/>
</dbReference>
<dbReference type="AlphaFoldDB" id="A0ABD0L185"/>
<evidence type="ECO:0000313" key="2">
    <source>
        <dbReference type="Proteomes" id="UP001519460"/>
    </source>
</evidence>
<dbReference type="EMBL" id="JACVVK020000099">
    <property type="protein sequence ID" value="KAK7492807.1"/>
    <property type="molecule type" value="Genomic_DNA"/>
</dbReference>